<feature type="compositionally biased region" description="Polar residues" evidence="1">
    <location>
        <begin position="1"/>
        <end position="14"/>
    </location>
</feature>
<dbReference type="Pfam" id="PF03572">
    <property type="entry name" value="Peptidase_S41"/>
    <property type="match status" value="1"/>
</dbReference>
<dbReference type="InterPro" id="IPR005151">
    <property type="entry name" value="Tail-specific_protease"/>
</dbReference>
<dbReference type="InterPro" id="IPR029045">
    <property type="entry name" value="ClpP/crotonase-like_dom_sf"/>
</dbReference>
<dbReference type="InterPro" id="IPR052766">
    <property type="entry name" value="S41A_metabolite_peptidase"/>
</dbReference>
<dbReference type="Gene3D" id="3.90.226.10">
    <property type="entry name" value="2-enoyl-CoA Hydratase, Chain A, domain 1"/>
    <property type="match status" value="1"/>
</dbReference>
<dbReference type="Proteomes" id="UP000243579">
    <property type="component" value="Unassembled WGS sequence"/>
</dbReference>
<proteinExistence type="predicted"/>
<feature type="region of interest" description="Disordered" evidence="1">
    <location>
        <begin position="1"/>
        <end position="20"/>
    </location>
</feature>
<dbReference type="GO" id="GO:0008236">
    <property type="term" value="F:serine-type peptidase activity"/>
    <property type="evidence" value="ECO:0007669"/>
    <property type="project" value="InterPro"/>
</dbReference>
<dbReference type="EMBL" id="JNBR01002433">
    <property type="protein sequence ID" value="OQR82557.1"/>
    <property type="molecule type" value="Genomic_DNA"/>
</dbReference>
<protein>
    <recommendedName>
        <fullName evidence="2">Tail specific protease domain-containing protein</fullName>
    </recommendedName>
</protein>
<keyword evidence="4" id="KW-1185">Reference proteome</keyword>
<dbReference type="SUPFAM" id="SSF52096">
    <property type="entry name" value="ClpP/crotonase"/>
    <property type="match status" value="1"/>
</dbReference>
<comment type="caution">
    <text evidence="3">The sequence shown here is derived from an EMBL/GenBank/DDBJ whole genome shotgun (WGS) entry which is preliminary data.</text>
</comment>
<sequence>MKTTSQLLPTTSGYSIPDKQPRSQAKTLALAAASLCLGGLLLCGSSTSAPAYINRISRSPPAVDVCDSSRFLTYDQLNNCLHRTPYNETEKLELVEYYRRVLPLYVFESVSKEDRTFGPYTIPAVDLQEELNKIEQTEYANDADMQHAFFSLLNRLNDAHTSHGKPAEYYGYYALQPISIMSIERDGQQVIQILDIDSAEVETYRALHPRAHADFDVAGWEVQSIDGVPAIDALRTFAEDIGSLKDDGGRFNLAVSGYKTGRGWFVFRPMIVLPVPASRTVVYELQHPATGVRKTVSYDWTALNVRSNIEDQSKQGKKFATLFDKLKAHFIQHELFDEPDAIEYIPSVDSNAAVLKINTFDGNDPTFYDDFATNVTSALAQFTESKKEKLILDLTGNNGGNICLGYATLRYLFPGLDEDGPHEGRGPHLDAVYRVRRTNLSVIMADQSAQAEASDPNVAMFLSPTQFYSTKSRRQFLDATWMTQGETTVLGEMSQGVYRSCANMYAKFPAPGVNFKIAPDNLVVMSQGYCGSTCAVFTSYIQAHGLASTVALGGYLDTPQQAFGFPGGQVGRVSDYLTLGNLMLAVPDLADKVSPWLPQLPTSGRYVDTSYTHMSISPWNNGGVDVLPLEYSFVPADHSILYPGNPTNYDAIYAAVLQAAASS</sequence>
<accession>A0A1V9YA07</accession>
<reference evidence="3 4" key="1">
    <citation type="journal article" date="2014" name="Genome Biol. Evol.">
        <title>The secreted proteins of Achlya hypogyna and Thraustotheca clavata identify the ancestral oomycete secretome and reveal gene acquisitions by horizontal gene transfer.</title>
        <authorList>
            <person name="Misner I."/>
            <person name="Blouin N."/>
            <person name="Leonard G."/>
            <person name="Richards T.A."/>
            <person name="Lane C.E."/>
        </authorList>
    </citation>
    <scope>NUCLEOTIDE SEQUENCE [LARGE SCALE GENOMIC DNA]</scope>
    <source>
        <strain evidence="3 4">ATCC 48635</strain>
    </source>
</reference>
<organism evidence="3 4">
    <name type="scientific">Achlya hypogyna</name>
    <name type="common">Oomycete</name>
    <name type="synonym">Protoachlya hypogyna</name>
    <dbReference type="NCBI Taxonomy" id="1202772"/>
    <lineage>
        <taxon>Eukaryota</taxon>
        <taxon>Sar</taxon>
        <taxon>Stramenopiles</taxon>
        <taxon>Oomycota</taxon>
        <taxon>Saprolegniomycetes</taxon>
        <taxon>Saprolegniales</taxon>
        <taxon>Achlyaceae</taxon>
        <taxon>Achlya</taxon>
    </lineage>
</organism>
<evidence type="ECO:0000256" key="1">
    <source>
        <dbReference type="SAM" id="MobiDB-lite"/>
    </source>
</evidence>
<name>A0A1V9YA07_ACHHY</name>
<dbReference type="PANTHER" id="PTHR37049">
    <property type="entry name" value="PEPTIDASE S41 FAMILY PROTEIN"/>
    <property type="match status" value="1"/>
</dbReference>
<dbReference type="OrthoDB" id="69407at2759"/>
<feature type="domain" description="Tail specific protease" evidence="2">
    <location>
        <begin position="352"/>
        <end position="547"/>
    </location>
</feature>
<evidence type="ECO:0000313" key="4">
    <source>
        <dbReference type="Proteomes" id="UP000243579"/>
    </source>
</evidence>
<gene>
    <name evidence="3" type="ORF">ACHHYP_15860</name>
</gene>
<dbReference type="AlphaFoldDB" id="A0A1V9YA07"/>
<dbReference type="STRING" id="1202772.A0A1V9YA07"/>
<evidence type="ECO:0000259" key="2">
    <source>
        <dbReference type="Pfam" id="PF03572"/>
    </source>
</evidence>
<dbReference type="PANTHER" id="PTHR37049:SF4">
    <property type="entry name" value="RHODANESE DOMAIN-CONTAINING PROTEIN"/>
    <property type="match status" value="1"/>
</dbReference>
<evidence type="ECO:0000313" key="3">
    <source>
        <dbReference type="EMBL" id="OQR82557.1"/>
    </source>
</evidence>
<dbReference type="GO" id="GO:0006508">
    <property type="term" value="P:proteolysis"/>
    <property type="evidence" value="ECO:0007669"/>
    <property type="project" value="InterPro"/>
</dbReference>